<evidence type="ECO:0000313" key="2">
    <source>
        <dbReference type="EMBL" id="ELQ75025.1"/>
    </source>
</evidence>
<dbReference type="GO" id="GO:0005975">
    <property type="term" value="P:carbohydrate metabolic process"/>
    <property type="evidence" value="ECO:0007669"/>
    <property type="project" value="InterPro"/>
</dbReference>
<gene>
    <name evidence="2" type="ORF">THOM_2068</name>
</gene>
<dbReference type="OrthoDB" id="432544at2759"/>
<dbReference type="OMA" id="YADERIC"/>
<dbReference type="InterPro" id="IPR006148">
    <property type="entry name" value="Glc/Gal-6P_isomerase"/>
</dbReference>
<feature type="domain" description="Glucosamine/galactosamine-6-phosphate isomerase" evidence="1">
    <location>
        <begin position="22"/>
        <end position="164"/>
    </location>
</feature>
<dbReference type="HOGENOM" id="CLU_1391190_0_0_1"/>
<dbReference type="STRING" id="72359.L7JUM8"/>
<evidence type="ECO:0000259" key="1">
    <source>
        <dbReference type="Pfam" id="PF01182"/>
    </source>
</evidence>
<organism evidence="2 3">
    <name type="scientific">Trachipleistophora hominis</name>
    <name type="common">Microsporidian parasite</name>
    <dbReference type="NCBI Taxonomy" id="72359"/>
    <lineage>
        <taxon>Eukaryota</taxon>
        <taxon>Fungi</taxon>
        <taxon>Fungi incertae sedis</taxon>
        <taxon>Microsporidia</taxon>
        <taxon>Pleistophoridae</taxon>
        <taxon>Trachipleistophora</taxon>
    </lineage>
</organism>
<evidence type="ECO:0000313" key="3">
    <source>
        <dbReference type="Proteomes" id="UP000011185"/>
    </source>
</evidence>
<dbReference type="InterPro" id="IPR037171">
    <property type="entry name" value="NagB/RpiA_transferase-like"/>
</dbReference>
<sequence>MIHTKHTSNFRDVIHQILKEYDGKAANIVIAGGSLLKLLDNADFTKMKTDKWNVYYADERITNTVQDLNHYQSQIFLQHVEAKATLLIEQNIHLYEKLFDEKTIDLALLGIGEDGHIASLFPGKKSLDSNDYICYIEDSPKPPPCRLTLTIRALNKVRNLYFFIPPKDGVVKDVTRPHESILSRITNDITVFLTEC</sequence>
<dbReference type="EMBL" id="JH993998">
    <property type="protein sequence ID" value="ELQ75025.1"/>
    <property type="molecule type" value="Genomic_DNA"/>
</dbReference>
<name>L7JUM8_TRAHO</name>
<dbReference type="FunCoup" id="L7JUM8">
    <property type="interactions" value="146"/>
</dbReference>
<dbReference type="AlphaFoldDB" id="L7JUM8"/>
<dbReference type="SUPFAM" id="SSF100950">
    <property type="entry name" value="NagB/RpiA/CoA transferase-like"/>
    <property type="match status" value="1"/>
</dbReference>
<dbReference type="PANTHER" id="PTHR11054:SF0">
    <property type="entry name" value="6-PHOSPHOGLUCONOLACTONASE"/>
    <property type="match status" value="1"/>
</dbReference>
<dbReference type="Gene3D" id="3.40.50.1360">
    <property type="match status" value="1"/>
</dbReference>
<proteinExistence type="predicted"/>
<accession>L7JUM8</accession>
<dbReference type="VEuPathDB" id="MicrosporidiaDB:THOM_2068"/>
<protein>
    <submittedName>
        <fullName evidence="2">6-phosphogluconolactonase-like protein</fullName>
        <ecNumber evidence="2">3.1.1.31</ecNumber>
    </submittedName>
</protein>
<dbReference type="InParanoid" id="L7JUM8"/>
<reference evidence="2 3" key="1">
    <citation type="journal article" date="2012" name="PLoS Pathog.">
        <title>The genome of the obligate intracellular parasite Trachipleistophora hominis: new insights into microsporidian genome dynamics and reductive evolution.</title>
        <authorList>
            <person name="Heinz E."/>
            <person name="Williams T.A."/>
            <person name="Nakjang S."/>
            <person name="Noel C.J."/>
            <person name="Swan D.C."/>
            <person name="Goldberg A.V."/>
            <person name="Harris S.R."/>
            <person name="Weinmaier T."/>
            <person name="Markert S."/>
            <person name="Becher D."/>
            <person name="Bernhardt J."/>
            <person name="Dagan T."/>
            <person name="Hacker C."/>
            <person name="Lucocq J.M."/>
            <person name="Schweder T."/>
            <person name="Rattei T."/>
            <person name="Hall N."/>
            <person name="Hirt R.P."/>
            <person name="Embley T.M."/>
        </authorList>
    </citation>
    <scope>NUCLEOTIDE SEQUENCE [LARGE SCALE GENOMIC DNA]</scope>
</reference>
<dbReference type="EC" id="3.1.1.31" evidence="2"/>
<dbReference type="InterPro" id="IPR039104">
    <property type="entry name" value="6PGL"/>
</dbReference>
<dbReference type="GO" id="GO:0017057">
    <property type="term" value="F:6-phosphogluconolactonase activity"/>
    <property type="evidence" value="ECO:0007669"/>
    <property type="project" value="UniProtKB-EC"/>
</dbReference>
<dbReference type="Proteomes" id="UP000011185">
    <property type="component" value="Unassembled WGS sequence"/>
</dbReference>
<dbReference type="Pfam" id="PF01182">
    <property type="entry name" value="Glucosamine_iso"/>
    <property type="match status" value="1"/>
</dbReference>
<keyword evidence="3" id="KW-1185">Reference proteome</keyword>
<dbReference type="PANTHER" id="PTHR11054">
    <property type="entry name" value="6-PHOSPHOGLUCONOLACTONASE"/>
    <property type="match status" value="1"/>
</dbReference>
<keyword evidence="2" id="KW-0378">Hydrolase</keyword>